<sequence length="123" mass="14529">MTEYKPMTKKNIFIIIALFLLLLTSFRFVWINYHSTPDYKTAEKGVIDLSEWEFTDKETLKLDGEWKFYPNQFLDPSGNNDTGNKTTVSVPGNWQEEKTEKFILLSQISYIYANVYPPIDWEK</sequence>
<proteinExistence type="predicted"/>
<dbReference type="OrthoDB" id="9759607at2"/>
<gene>
    <name evidence="1" type="ORF">FHP05_12980</name>
</gene>
<keyword evidence="2" id="KW-1185">Reference proteome</keyword>
<dbReference type="AlphaFoldDB" id="A0A5C8NLC4"/>
<name>A0A5C8NLC4_9BACI</name>
<dbReference type="RefSeq" id="WP_147668961.1">
    <property type="nucleotide sequence ID" value="NZ_VDUW01000011.1"/>
</dbReference>
<dbReference type="EMBL" id="VDUW01000011">
    <property type="protein sequence ID" value="TXL61601.1"/>
    <property type="molecule type" value="Genomic_DNA"/>
</dbReference>
<evidence type="ECO:0000313" key="2">
    <source>
        <dbReference type="Proteomes" id="UP000321574"/>
    </source>
</evidence>
<dbReference type="Proteomes" id="UP000321574">
    <property type="component" value="Unassembled WGS sequence"/>
</dbReference>
<organism evidence="1 2">
    <name type="scientific">Cerasibacillus terrae</name>
    <dbReference type="NCBI Taxonomy" id="2498845"/>
    <lineage>
        <taxon>Bacteria</taxon>
        <taxon>Bacillati</taxon>
        <taxon>Bacillota</taxon>
        <taxon>Bacilli</taxon>
        <taxon>Bacillales</taxon>
        <taxon>Bacillaceae</taxon>
        <taxon>Cerasibacillus</taxon>
    </lineage>
</organism>
<protein>
    <submittedName>
        <fullName evidence="1">Uncharacterized protein</fullName>
    </submittedName>
</protein>
<evidence type="ECO:0000313" key="1">
    <source>
        <dbReference type="EMBL" id="TXL61601.1"/>
    </source>
</evidence>
<accession>A0A5C8NLC4</accession>
<reference evidence="1 2" key="1">
    <citation type="submission" date="2019-06" db="EMBL/GenBank/DDBJ databases">
        <title>Cerasibacillus sp. nov., isolated from maize field.</title>
        <authorList>
            <person name="Lin S.-Y."/>
            <person name="Tsai C.-F."/>
            <person name="Young C.-C."/>
        </authorList>
    </citation>
    <scope>NUCLEOTIDE SEQUENCE [LARGE SCALE GENOMIC DNA]</scope>
    <source>
        <strain evidence="1 2">CC-CFT480</strain>
    </source>
</reference>
<dbReference type="InterPro" id="IPR008979">
    <property type="entry name" value="Galactose-bd-like_sf"/>
</dbReference>
<comment type="caution">
    <text evidence="1">The sequence shown here is derived from an EMBL/GenBank/DDBJ whole genome shotgun (WGS) entry which is preliminary data.</text>
</comment>
<dbReference type="SUPFAM" id="SSF49785">
    <property type="entry name" value="Galactose-binding domain-like"/>
    <property type="match status" value="1"/>
</dbReference>